<proteinExistence type="predicted"/>
<keyword evidence="1" id="KW-1133">Transmembrane helix</keyword>
<name>A0A8D8R1M4_9HEMI</name>
<evidence type="ECO:0000256" key="1">
    <source>
        <dbReference type="SAM" id="Phobius"/>
    </source>
</evidence>
<sequence>MSNSWVLLTKIYCDSHRHCSFSLILVSFMCLPSLILYQGYLLPPRCVFLVPHEGNGGDRSSSAADFYPRPRPIFLKNRFPMAGFLLSCPFSCSLRDLMREDKEKKGSVPHE</sequence>
<dbReference type="EMBL" id="HBUF01116628">
    <property type="protein sequence ID" value="CAG6641306.1"/>
    <property type="molecule type" value="Transcribed_RNA"/>
</dbReference>
<dbReference type="AlphaFoldDB" id="A0A8D8R1M4"/>
<protein>
    <submittedName>
        <fullName evidence="2">Uncharacterized protein</fullName>
    </submittedName>
</protein>
<feature type="transmembrane region" description="Helical" evidence="1">
    <location>
        <begin position="21"/>
        <end position="40"/>
    </location>
</feature>
<reference evidence="2" key="1">
    <citation type="submission" date="2021-05" db="EMBL/GenBank/DDBJ databases">
        <authorList>
            <person name="Alioto T."/>
            <person name="Alioto T."/>
            <person name="Gomez Garrido J."/>
        </authorList>
    </citation>
    <scope>NUCLEOTIDE SEQUENCE</scope>
</reference>
<accession>A0A8D8R1M4</accession>
<evidence type="ECO:0000313" key="2">
    <source>
        <dbReference type="EMBL" id="CAG6641306.1"/>
    </source>
</evidence>
<keyword evidence="1" id="KW-0472">Membrane</keyword>
<keyword evidence="1" id="KW-0812">Transmembrane</keyword>
<organism evidence="2">
    <name type="scientific">Cacopsylla melanoneura</name>
    <dbReference type="NCBI Taxonomy" id="428564"/>
    <lineage>
        <taxon>Eukaryota</taxon>
        <taxon>Metazoa</taxon>
        <taxon>Ecdysozoa</taxon>
        <taxon>Arthropoda</taxon>
        <taxon>Hexapoda</taxon>
        <taxon>Insecta</taxon>
        <taxon>Pterygota</taxon>
        <taxon>Neoptera</taxon>
        <taxon>Paraneoptera</taxon>
        <taxon>Hemiptera</taxon>
        <taxon>Sternorrhyncha</taxon>
        <taxon>Psylloidea</taxon>
        <taxon>Psyllidae</taxon>
        <taxon>Psyllinae</taxon>
        <taxon>Cacopsylla</taxon>
    </lineage>
</organism>